<protein>
    <recommendedName>
        <fullName evidence="3">F-box domain-containing protein</fullName>
    </recommendedName>
</protein>
<dbReference type="AlphaFoldDB" id="A0A0F7SSX8"/>
<dbReference type="EMBL" id="LN483166">
    <property type="protein sequence ID" value="CED84566.1"/>
    <property type="molecule type" value="Genomic_DNA"/>
</dbReference>
<evidence type="ECO:0008006" key="3">
    <source>
        <dbReference type="Google" id="ProtNLM"/>
    </source>
</evidence>
<dbReference type="SUPFAM" id="SSF52047">
    <property type="entry name" value="RNI-like"/>
    <property type="match status" value="1"/>
</dbReference>
<feature type="region of interest" description="Disordered" evidence="1">
    <location>
        <begin position="154"/>
        <end position="177"/>
    </location>
</feature>
<accession>A0A0F7SSX8</accession>
<sequence>MEETSSRLSSLTVAEQGVEPRRLPCLPAEIWRKIIIHASPGRVFDCGLTNSIEEQEGSLSGLGFWRVNIPSQHTRYNICLVSRQFRDLCTPLLYRDLKLSSPNSIPLFARTIFRNPITDPWTLEQSTGWKLPNYASYAMRLDVDLSRWLNKTDAEGNPIWPEDQEDAESDDEDEEWEEDHPMELISRLIWKLDGLRMFLWDSTENLHSLPNSILHSLARAPCSQNLKDLDWFPVSRKNFDGFCELLMSAKGIQHLEIGELHDHFFMPTTKQIVLPDLHTLAISGDGLVTSILFSQASLPSLKRLTHWSTFHPHALMTLIALLRAHGENLECLSLWSPTGRELISEEHFQLVTIDMLKSCPNLKFLELDIFAPHPLPLDMSPHRSIEHISLGLELLPTKEDRIEFDVSPMDQLVRSITKKSFPSLKSVHLLSADMSAVFDSAKGKTGWGMLPGWCRWAKSQGFDLKDGWGDVIREEDWAWLEVKAELDSSAESL</sequence>
<proteinExistence type="predicted"/>
<organism evidence="2">
    <name type="scientific">Phaffia rhodozyma</name>
    <name type="common">Yeast</name>
    <name type="synonym">Xanthophyllomyces dendrorhous</name>
    <dbReference type="NCBI Taxonomy" id="264483"/>
    <lineage>
        <taxon>Eukaryota</taxon>
        <taxon>Fungi</taxon>
        <taxon>Dikarya</taxon>
        <taxon>Basidiomycota</taxon>
        <taxon>Agaricomycotina</taxon>
        <taxon>Tremellomycetes</taxon>
        <taxon>Cystofilobasidiales</taxon>
        <taxon>Mrakiaceae</taxon>
        <taxon>Phaffia</taxon>
    </lineage>
</organism>
<feature type="compositionally biased region" description="Acidic residues" evidence="1">
    <location>
        <begin position="162"/>
        <end position="177"/>
    </location>
</feature>
<evidence type="ECO:0000313" key="2">
    <source>
        <dbReference type="EMBL" id="CED84566.1"/>
    </source>
</evidence>
<name>A0A0F7SSX8_PHARH</name>
<evidence type="ECO:0000256" key="1">
    <source>
        <dbReference type="SAM" id="MobiDB-lite"/>
    </source>
</evidence>
<reference evidence="2" key="1">
    <citation type="submission" date="2014-08" db="EMBL/GenBank/DDBJ databases">
        <authorList>
            <person name="Sharma Rahul"/>
            <person name="Thines Marco"/>
        </authorList>
    </citation>
    <scope>NUCLEOTIDE SEQUENCE</scope>
</reference>